<proteinExistence type="predicted"/>
<protein>
    <submittedName>
        <fullName evidence="1">Uncharacterized protein</fullName>
    </submittedName>
</protein>
<evidence type="ECO:0000313" key="1">
    <source>
        <dbReference type="EMBL" id="KAI8543391.1"/>
    </source>
</evidence>
<reference evidence="1" key="1">
    <citation type="submission" date="2022-02" db="EMBL/GenBank/DDBJ databases">
        <title>Plant Genome Project.</title>
        <authorList>
            <person name="Zhang R.-G."/>
        </authorList>
    </citation>
    <scope>NUCLEOTIDE SEQUENCE</scope>
    <source>
        <strain evidence="1">AT1</strain>
    </source>
</reference>
<organism evidence="1 2">
    <name type="scientific">Rhododendron molle</name>
    <name type="common">Chinese azalea</name>
    <name type="synonym">Azalea mollis</name>
    <dbReference type="NCBI Taxonomy" id="49168"/>
    <lineage>
        <taxon>Eukaryota</taxon>
        <taxon>Viridiplantae</taxon>
        <taxon>Streptophyta</taxon>
        <taxon>Embryophyta</taxon>
        <taxon>Tracheophyta</taxon>
        <taxon>Spermatophyta</taxon>
        <taxon>Magnoliopsida</taxon>
        <taxon>eudicotyledons</taxon>
        <taxon>Gunneridae</taxon>
        <taxon>Pentapetalae</taxon>
        <taxon>asterids</taxon>
        <taxon>Ericales</taxon>
        <taxon>Ericaceae</taxon>
        <taxon>Ericoideae</taxon>
        <taxon>Rhodoreae</taxon>
        <taxon>Rhododendron</taxon>
    </lineage>
</organism>
<evidence type="ECO:0000313" key="2">
    <source>
        <dbReference type="Proteomes" id="UP001062846"/>
    </source>
</evidence>
<comment type="caution">
    <text evidence="1">The sequence shown here is derived from an EMBL/GenBank/DDBJ whole genome shotgun (WGS) entry which is preliminary data.</text>
</comment>
<dbReference type="EMBL" id="CM046395">
    <property type="protein sequence ID" value="KAI8543391.1"/>
    <property type="molecule type" value="Genomic_DNA"/>
</dbReference>
<accession>A0ACC0MRL1</accession>
<gene>
    <name evidence="1" type="ORF">RHMOL_Rhmol08G0213700</name>
</gene>
<sequence length="77" mass="8855">MQFELLILISERGPNASERYRDWIKRPTEHSRVWKKVDLAAEQRISRPRYGLSSRAIDLAAEALISQGDFASNRLLG</sequence>
<keyword evidence="2" id="KW-1185">Reference proteome</keyword>
<name>A0ACC0MRL1_RHOML</name>
<dbReference type="Proteomes" id="UP001062846">
    <property type="component" value="Chromosome 8"/>
</dbReference>